<feature type="region of interest" description="Disordered" evidence="2">
    <location>
        <begin position="107"/>
        <end position="135"/>
    </location>
</feature>
<evidence type="ECO:0000256" key="1">
    <source>
        <dbReference type="SAM" id="Coils"/>
    </source>
</evidence>
<dbReference type="EMBL" id="KV454426">
    <property type="protein sequence ID" value="ODQ82545.1"/>
    <property type="molecule type" value="Genomic_DNA"/>
</dbReference>
<dbReference type="GO" id="GO:0010971">
    <property type="term" value="P:positive regulation of G2/M transition of mitotic cell cycle"/>
    <property type="evidence" value="ECO:0007669"/>
    <property type="project" value="TreeGrafter"/>
</dbReference>
<evidence type="ECO:0000313" key="5">
    <source>
        <dbReference type="Proteomes" id="UP000094336"/>
    </source>
</evidence>
<feature type="region of interest" description="Disordered" evidence="2">
    <location>
        <begin position="829"/>
        <end position="878"/>
    </location>
</feature>
<dbReference type="PANTHER" id="PTHR28089">
    <property type="entry name" value="PROTEIN ZDS1-RELATED"/>
    <property type="match status" value="1"/>
</dbReference>
<feature type="region of interest" description="Disordered" evidence="2">
    <location>
        <begin position="198"/>
        <end position="238"/>
    </location>
</feature>
<feature type="compositionally biased region" description="Polar residues" evidence="2">
    <location>
        <begin position="381"/>
        <end position="395"/>
    </location>
</feature>
<dbReference type="Proteomes" id="UP000094336">
    <property type="component" value="Unassembled WGS sequence"/>
</dbReference>
<reference evidence="5" key="1">
    <citation type="submission" date="2016-05" db="EMBL/GenBank/DDBJ databases">
        <title>Comparative genomics of biotechnologically important yeasts.</title>
        <authorList>
            <consortium name="DOE Joint Genome Institute"/>
            <person name="Riley R."/>
            <person name="Haridas S."/>
            <person name="Wolfe K.H."/>
            <person name="Lopes M.R."/>
            <person name="Hittinger C.T."/>
            <person name="Goker M."/>
            <person name="Salamov A."/>
            <person name="Wisecaver J."/>
            <person name="Long T.M."/>
            <person name="Aerts A.L."/>
            <person name="Barry K."/>
            <person name="Choi C."/>
            <person name="Clum A."/>
            <person name="Coughlan A.Y."/>
            <person name="Deshpande S."/>
            <person name="Douglass A.P."/>
            <person name="Hanson S.J."/>
            <person name="Klenk H.-P."/>
            <person name="Labutti K."/>
            <person name="Lapidus A."/>
            <person name="Lindquist E."/>
            <person name="Lipzen A."/>
            <person name="Meier-Kolthoff J.P."/>
            <person name="Ohm R.A."/>
            <person name="Otillar R.P."/>
            <person name="Pangilinan J."/>
            <person name="Peng Y."/>
            <person name="Rokas A."/>
            <person name="Rosa C.A."/>
            <person name="Scheuner C."/>
            <person name="Sibirny A.A."/>
            <person name="Slot J.C."/>
            <person name="Stielow J.B."/>
            <person name="Sun H."/>
            <person name="Kurtzman C.P."/>
            <person name="Blackwell M."/>
            <person name="Grigoriev I.V."/>
            <person name="Jeffries T.W."/>
        </authorList>
    </citation>
    <scope>NUCLEOTIDE SEQUENCE [LARGE SCALE GENOMIC DNA]</scope>
    <source>
        <strain evidence="5">NRRL Y-12698</strain>
    </source>
</reference>
<name>A0A1E3QY00_9ASCO</name>
<feature type="region of interest" description="Disordered" evidence="2">
    <location>
        <begin position="546"/>
        <end position="567"/>
    </location>
</feature>
<feature type="domain" description="Protein Zds1 C-terminal" evidence="3">
    <location>
        <begin position="914"/>
        <end position="966"/>
    </location>
</feature>
<dbReference type="RefSeq" id="XP_018987873.1">
    <property type="nucleotide sequence ID" value="XM_019130247.1"/>
</dbReference>
<sequence length="1020" mass="114277">MDSIRDRSQAVHQAAIEIEQEMQMVTALKRLSIGGSYRDPDLPFEDAFPATPKMEYPYEFEASGEGDTVIDTDNSMWVPASAHPQLSPSKYKAHLANNIKDIERRVSNIERKNSMQSQSRSRPSSMSFETSFDALEDKRNSTPSLKDLTVELESLSIIRGMGATDAVTLARTLSSSSTGYTKVEKQAMNDMNQYPEYEQNISQPGNAYRGQRRDVDEHGNVSRRPNRRTKITEKPGKLNDLRQTIQNDPYSLVPQMETRKIWPKEYQRQRPNQQGRQNQYGLQDELNFQNRSKAGRSQHSHTYKQNYQQHPQAQQASSFPLQGYRQYTHDRMPQEGRTPQLRPQQQRAPNDHNYRRSRAQGTPGDQYGRSQGPGDDYVRSQPPQLQRPVTPQRATSPPAEERTNYYQRKHFQQQYGQTTAERQVFKRDLNNDLDLLKNELNEYKNNIRDEKVDEEDLLADIRTVETLHDSGIDDSLEDEAFGHNADYSSDDEVANLAYSSTDRLPLMGIANGATDKIMGVTKGYSDLDTHRALSGGKIGYSSNTTAPVLEPISPQKTTSKSDVPVTMKGSKSYNDVTASKLAPIAKKQSLDYQPSDGMVTTPTQATFLGAKTPTQSAYGEVMTPTQSTFGEAMTPTQSTFAEAKTPTQSLSETIPAPSADLKKLKKKKSFGLLTKSDDKTPKLKSKKSWTWLNSKVSASKEPVPPLPSLLKRAASASVVAGNHSRQRNNAMSSEELNIVKGARSTSLDASPKPTTREADVIAEEKPENAIAKFFKIKKEKKPAQLATPPASSDDSVTKSPKKKTGLNIFLSKKKSKRSLVPASPLFEESKATTSEEKLVRKLSKKSVKSVNEEPAKVSPKSQTEPETEEEAVAPAVSTQTIQEQLQKQIKRYSRPNQPIEFTDSAFGFPLPPPSQSTLIMLDYRFPVHVERAIYRLSHLKLANPKRSLREQVLLSNFMYAYLNLVNHTLYLLQSDGSETLDGDQPLFTNLGEEADQDTILEVPTETLELDEGLEQAIPDL</sequence>
<feature type="compositionally biased region" description="Basic and acidic residues" evidence="2">
    <location>
        <begin position="211"/>
        <end position="220"/>
    </location>
</feature>
<feature type="coiled-coil region" evidence="1">
    <location>
        <begin position="426"/>
        <end position="460"/>
    </location>
</feature>
<accession>A0A1E3QY00</accession>
<keyword evidence="5" id="KW-1185">Reference proteome</keyword>
<feature type="compositionally biased region" description="Basic and acidic residues" evidence="2">
    <location>
        <begin position="754"/>
        <end position="767"/>
    </location>
</feature>
<keyword evidence="1" id="KW-0175">Coiled coil</keyword>
<evidence type="ECO:0000256" key="2">
    <source>
        <dbReference type="SAM" id="MobiDB-lite"/>
    </source>
</evidence>
<dbReference type="PANTHER" id="PTHR28089:SF1">
    <property type="entry name" value="PROTEIN ZDS1-RELATED"/>
    <property type="match status" value="1"/>
</dbReference>
<feature type="compositionally biased region" description="Basic and acidic residues" evidence="2">
    <location>
        <begin position="829"/>
        <end position="839"/>
    </location>
</feature>
<feature type="compositionally biased region" description="Basic residues" evidence="2">
    <location>
        <begin position="293"/>
        <end position="302"/>
    </location>
</feature>
<dbReference type="OrthoDB" id="5589766at2759"/>
<feature type="region of interest" description="Disordered" evidence="2">
    <location>
        <begin position="741"/>
        <end position="801"/>
    </location>
</feature>
<dbReference type="InterPro" id="IPR013941">
    <property type="entry name" value="ZDS1_C"/>
</dbReference>
<dbReference type="STRING" id="984486.A0A1E3QY00"/>
<gene>
    <name evidence="4" type="ORF">BABINDRAFT_164320</name>
</gene>
<dbReference type="GO" id="GO:0005737">
    <property type="term" value="C:cytoplasm"/>
    <property type="evidence" value="ECO:0007669"/>
    <property type="project" value="TreeGrafter"/>
</dbReference>
<dbReference type="SMART" id="SM01327">
    <property type="entry name" value="Zds_C"/>
    <property type="match status" value="1"/>
</dbReference>
<evidence type="ECO:0000259" key="3">
    <source>
        <dbReference type="SMART" id="SM01327"/>
    </source>
</evidence>
<dbReference type="GeneID" id="30148100"/>
<feature type="compositionally biased region" description="Low complexity" evidence="2">
    <location>
        <begin position="114"/>
        <end position="127"/>
    </location>
</feature>
<dbReference type="InterPro" id="IPR040206">
    <property type="entry name" value="Zds1/2"/>
</dbReference>
<dbReference type="Pfam" id="PF08632">
    <property type="entry name" value="Zds_C"/>
    <property type="match status" value="1"/>
</dbReference>
<feature type="region of interest" description="Disordered" evidence="2">
    <location>
        <begin position="292"/>
        <end position="317"/>
    </location>
</feature>
<dbReference type="AlphaFoldDB" id="A0A1E3QY00"/>
<feature type="region of interest" description="Disordered" evidence="2">
    <location>
        <begin position="333"/>
        <end position="403"/>
    </location>
</feature>
<protein>
    <recommendedName>
        <fullName evidence="3">Protein Zds1 C-terminal domain-containing protein</fullName>
    </recommendedName>
</protein>
<feature type="compositionally biased region" description="Polar residues" evidence="2">
    <location>
        <begin position="789"/>
        <end position="798"/>
    </location>
</feature>
<feature type="compositionally biased region" description="Low complexity" evidence="2">
    <location>
        <begin position="305"/>
        <end position="315"/>
    </location>
</feature>
<organism evidence="4 5">
    <name type="scientific">Babjeviella inositovora NRRL Y-12698</name>
    <dbReference type="NCBI Taxonomy" id="984486"/>
    <lineage>
        <taxon>Eukaryota</taxon>
        <taxon>Fungi</taxon>
        <taxon>Dikarya</taxon>
        <taxon>Ascomycota</taxon>
        <taxon>Saccharomycotina</taxon>
        <taxon>Pichiomycetes</taxon>
        <taxon>Serinales incertae sedis</taxon>
        <taxon>Babjeviella</taxon>
    </lineage>
</organism>
<evidence type="ECO:0000313" key="4">
    <source>
        <dbReference type="EMBL" id="ODQ82545.1"/>
    </source>
</evidence>
<proteinExistence type="predicted"/>
<dbReference type="GO" id="GO:0030010">
    <property type="term" value="P:establishment of cell polarity"/>
    <property type="evidence" value="ECO:0007669"/>
    <property type="project" value="TreeGrafter"/>
</dbReference>